<gene>
    <name evidence="2" type="ORF">BJP34_32110</name>
</gene>
<feature type="transmembrane region" description="Helical" evidence="1">
    <location>
        <begin position="301"/>
        <end position="322"/>
    </location>
</feature>
<feature type="transmembrane region" description="Helical" evidence="1">
    <location>
        <begin position="490"/>
        <end position="513"/>
    </location>
</feature>
<feature type="transmembrane region" description="Helical" evidence="1">
    <location>
        <begin position="121"/>
        <end position="142"/>
    </location>
</feature>
<feature type="transmembrane region" description="Helical" evidence="1">
    <location>
        <begin position="449"/>
        <end position="470"/>
    </location>
</feature>
<dbReference type="Proteomes" id="UP000177870">
    <property type="component" value="Chromosome"/>
</dbReference>
<feature type="transmembrane region" description="Helical" evidence="1">
    <location>
        <begin position="259"/>
        <end position="280"/>
    </location>
</feature>
<proteinExistence type="predicted"/>
<reference evidence="3" key="1">
    <citation type="submission" date="2016-10" db="EMBL/GenBank/DDBJ databases">
        <title>Comparative genomics uncovers the prolific and rare metabolic potential of the cyanobacterial genus Moorea.</title>
        <authorList>
            <person name="Leao T."/>
            <person name="Castelao G."/>
            <person name="Korobeynikov A."/>
            <person name="Monroe E.A."/>
            <person name="Podell S."/>
            <person name="Glukhov E."/>
            <person name="Allen E."/>
            <person name="Gerwick W.H."/>
            <person name="Gerwick L."/>
        </authorList>
    </citation>
    <scope>NUCLEOTIDE SEQUENCE [LARGE SCALE GENOMIC DNA]</scope>
    <source>
        <strain evidence="3">PAL-8-15-08-1</strain>
    </source>
</reference>
<sequence length="544" mass="59858">MALNNLVNQLGELNPQVFREVKGRFKQRNVLITVAISLIGQLVMLIDLGLELPDGFGGFEINWPLWWQNVFVCLSLIGIFSLLVVGTYMLISDLSKEESRGTLNFLRLTPQSSRSILGGKLLGVPALLYLAVVFALPLHFWAAIAGQIPLLELLGFYTVLATSCLFCYSMALLFGLVGRFLGGFQAWLGSGAVLIFLCITTMVIDDAGVSHYPADWLTLFNPTIVLPYLIDSNSFDPSIIDPVERSFQDLRWFGIHIGASFWSMAGFIVLNYSVGTYWFGQGLNRCFHNPKATLINKQQSYWLTASLQAVILGFALNPQLNWGSSNALSNNSEMLLVFNVVLFLALIAALSPHRQTLQDWARYRHQDRTFRKKGGLIADLIWGDKSPAVVAVAINCAIASAMLLTWILLWPANDYKITALLTLLLNSSLIMIYATVAQLMLLMKTKKRAASAVIAVGGLILLPPILFAIGSMTPYYTPGLWLFSAFHWGVLPYATASSVFLAIIGQSLALTLLNVQLGRQLRQAGESTTKALLSGKTQLPVTAD</sequence>
<feature type="transmembrane region" description="Helical" evidence="1">
    <location>
        <begin position="29"/>
        <end position="46"/>
    </location>
</feature>
<dbReference type="EMBL" id="CP017599">
    <property type="protein sequence ID" value="AOX03463.1"/>
    <property type="molecule type" value="Genomic_DNA"/>
</dbReference>
<name>A0A1D8U0W6_9CYAN</name>
<feature type="transmembrane region" description="Helical" evidence="1">
    <location>
        <begin position="388"/>
        <end position="411"/>
    </location>
</feature>
<evidence type="ECO:0000313" key="3">
    <source>
        <dbReference type="Proteomes" id="UP000177870"/>
    </source>
</evidence>
<evidence type="ECO:0000256" key="1">
    <source>
        <dbReference type="SAM" id="Phobius"/>
    </source>
</evidence>
<keyword evidence="1" id="KW-1133">Transmembrane helix</keyword>
<feature type="transmembrane region" description="Helical" evidence="1">
    <location>
        <begin position="334"/>
        <end position="352"/>
    </location>
</feature>
<dbReference type="AlphaFoldDB" id="A0A1D8U0W6"/>
<feature type="transmembrane region" description="Helical" evidence="1">
    <location>
        <begin position="66"/>
        <end position="91"/>
    </location>
</feature>
<evidence type="ECO:0000313" key="2">
    <source>
        <dbReference type="EMBL" id="AOX03463.1"/>
    </source>
</evidence>
<dbReference type="OrthoDB" id="458286at2"/>
<organism evidence="2 3">
    <name type="scientific">Moorena producens PAL-8-15-08-1</name>
    <dbReference type="NCBI Taxonomy" id="1458985"/>
    <lineage>
        <taxon>Bacteria</taxon>
        <taxon>Bacillati</taxon>
        <taxon>Cyanobacteriota</taxon>
        <taxon>Cyanophyceae</taxon>
        <taxon>Coleofasciculales</taxon>
        <taxon>Coleofasciculaceae</taxon>
        <taxon>Moorena</taxon>
    </lineage>
</organism>
<protein>
    <submittedName>
        <fullName evidence="2">ABC transporter permease</fullName>
    </submittedName>
</protein>
<dbReference type="KEGG" id="mpro:BJP34_32110"/>
<feature type="transmembrane region" description="Helical" evidence="1">
    <location>
        <begin position="184"/>
        <end position="204"/>
    </location>
</feature>
<keyword evidence="1" id="KW-0812">Transmembrane</keyword>
<dbReference type="RefSeq" id="WP_070395839.1">
    <property type="nucleotide sequence ID" value="NZ_CP017599.1"/>
</dbReference>
<keyword evidence="1" id="KW-0472">Membrane</keyword>
<feature type="transmembrane region" description="Helical" evidence="1">
    <location>
        <begin position="154"/>
        <end position="177"/>
    </location>
</feature>
<dbReference type="STRING" id="1458985.BJP34_32110"/>
<accession>A0A1D8U0W6</accession>
<feature type="transmembrane region" description="Helical" evidence="1">
    <location>
        <begin position="417"/>
        <end position="442"/>
    </location>
</feature>